<protein>
    <submittedName>
        <fullName evidence="1">Uncharacterized protein</fullName>
    </submittedName>
</protein>
<dbReference type="Proteomes" id="UP000266385">
    <property type="component" value="Unassembled WGS sequence"/>
</dbReference>
<evidence type="ECO:0000313" key="2">
    <source>
        <dbReference type="Proteomes" id="UP000266385"/>
    </source>
</evidence>
<dbReference type="EMBL" id="QWFX01000013">
    <property type="protein sequence ID" value="RIJ28317.1"/>
    <property type="molecule type" value="Genomic_DNA"/>
</dbReference>
<reference evidence="1 2" key="1">
    <citation type="submission" date="2018-08" db="EMBL/GenBank/DDBJ databases">
        <title>Henriciella mobilis sp. nov., isolated from seawater.</title>
        <authorList>
            <person name="Cheng H."/>
            <person name="Wu Y.-H."/>
            <person name="Xu X.-W."/>
            <person name="Guo L.-L."/>
        </authorList>
    </citation>
    <scope>NUCLEOTIDE SEQUENCE [LARGE SCALE GENOMIC DNA]</scope>
    <source>
        <strain evidence="1 2">JN25</strain>
    </source>
</reference>
<name>A0A399RE44_9PROT</name>
<sequence>MAKALYHKSQRVYVKPVGTWALVEKVLPHWVKDVEEPLRVTYDVGLGREFTAGELVSEEVMRRREGGNSADDAVELENWRIYRAKNRWQDGDEVASHPYPGTFPVVMTDENDWGGWRVPGSEYDRDPSKIEYQARLIMNAPRMLKVCRQLSEYASRHSGELPEELQKAVRNCQGILRHVYEVGDSPKIAAE</sequence>
<keyword evidence="2" id="KW-1185">Reference proteome</keyword>
<organism evidence="1 2">
    <name type="scientific">Henriciella mobilis</name>
    <dbReference type="NCBI Taxonomy" id="2305467"/>
    <lineage>
        <taxon>Bacteria</taxon>
        <taxon>Pseudomonadati</taxon>
        <taxon>Pseudomonadota</taxon>
        <taxon>Alphaproteobacteria</taxon>
        <taxon>Hyphomonadales</taxon>
        <taxon>Hyphomonadaceae</taxon>
        <taxon>Henriciella</taxon>
    </lineage>
</organism>
<dbReference type="RefSeq" id="WP_119376852.1">
    <property type="nucleotide sequence ID" value="NZ_QWFX01000013.1"/>
</dbReference>
<evidence type="ECO:0000313" key="1">
    <source>
        <dbReference type="EMBL" id="RIJ28317.1"/>
    </source>
</evidence>
<comment type="caution">
    <text evidence="1">The sequence shown here is derived from an EMBL/GenBank/DDBJ whole genome shotgun (WGS) entry which is preliminary data.</text>
</comment>
<proteinExistence type="predicted"/>
<accession>A0A399RE44</accession>
<gene>
    <name evidence="1" type="ORF">D1223_13050</name>
</gene>
<dbReference type="AlphaFoldDB" id="A0A399RE44"/>
<dbReference type="OrthoDB" id="7185378at2"/>